<protein>
    <recommendedName>
        <fullName evidence="10">ATPase family AAA domain-containing protein</fullName>
    </recommendedName>
</protein>
<feature type="chain" id="PRO_5004806950" description="ATPase family AAA domain-containing protein" evidence="9">
    <location>
        <begin position="25"/>
        <end position="236"/>
    </location>
</feature>
<dbReference type="STRING" id="13333.W1NYV3"/>
<keyword evidence="3" id="KW-0999">Mitochondrion inner membrane</keyword>
<evidence type="ECO:0000256" key="4">
    <source>
        <dbReference type="ARBA" id="ARBA00022840"/>
    </source>
</evidence>
<evidence type="ECO:0000256" key="1">
    <source>
        <dbReference type="ARBA" id="ARBA00004325"/>
    </source>
</evidence>
<evidence type="ECO:0000313" key="12">
    <source>
        <dbReference type="Proteomes" id="UP000017836"/>
    </source>
</evidence>
<feature type="region of interest" description="Disordered" evidence="8">
    <location>
        <begin position="215"/>
        <end position="236"/>
    </location>
</feature>
<keyword evidence="5" id="KW-0175">Coiled coil</keyword>
<dbReference type="GO" id="GO:0005524">
    <property type="term" value="F:ATP binding"/>
    <property type="evidence" value="ECO:0007669"/>
    <property type="project" value="UniProtKB-KW"/>
</dbReference>
<dbReference type="Gramene" id="ERN00828">
    <property type="protein sequence ID" value="ERN00828"/>
    <property type="gene ID" value="AMTR_s00103p00061650"/>
</dbReference>
<dbReference type="Proteomes" id="UP000017836">
    <property type="component" value="Unassembled WGS sequence"/>
</dbReference>
<feature type="region of interest" description="Disordered" evidence="8">
    <location>
        <begin position="30"/>
        <end position="77"/>
    </location>
</feature>
<organism evidence="11 12">
    <name type="scientific">Amborella trichopoda</name>
    <dbReference type="NCBI Taxonomy" id="13333"/>
    <lineage>
        <taxon>Eukaryota</taxon>
        <taxon>Viridiplantae</taxon>
        <taxon>Streptophyta</taxon>
        <taxon>Embryophyta</taxon>
        <taxon>Tracheophyta</taxon>
        <taxon>Spermatophyta</taxon>
        <taxon>Magnoliopsida</taxon>
        <taxon>Amborellales</taxon>
        <taxon>Amborellaceae</taxon>
        <taxon>Amborella</taxon>
    </lineage>
</organism>
<keyword evidence="2" id="KW-0547">Nucleotide-binding</keyword>
<dbReference type="PANTHER" id="PTHR23075:SF0">
    <property type="entry name" value="ATPASE FAMILY AAA DOMAIN-CONTAINING PROTEIN 3"/>
    <property type="match status" value="1"/>
</dbReference>
<accession>W1NYV3</accession>
<dbReference type="AlphaFoldDB" id="W1NYV3"/>
<keyword evidence="12" id="KW-1185">Reference proteome</keyword>
<sequence length="236" mass="26611">MAKACALGLAAVASASLAIENVYADGPFRFGSFSSAPQASPESPSKVPQSPVAEAHSEETRVRNNYPRTTAAGFDPEALERGAAALREIEKSRLASEVLKTVKKQEETRQAELATKKAELQAQQAQHETERQRVIYEEQKKLIQQQAQTKAQMAQYEDELARKRMKAEHDSQRARNEELVKMQEESAIRLERARRATEEEINAQRLKTEKERAAIERETIGLRPLQKQKGELMKQN</sequence>
<dbReference type="HOGENOM" id="CLU_102710_0_0_1"/>
<feature type="compositionally biased region" description="Low complexity" evidence="8">
    <location>
        <begin position="32"/>
        <end position="45"/>
    </location>
</feature>
<evidence type="ECO:0000256" key="3">
    <source>
        <dbReference type="ARBA" id="ARBA00022792"/>
    </source>
</evidence>
<proteinExistence type="predicted"/>
<evidence type="ECO:0000256" key="7">
    <source>
        <dbReference type="ARBA" id="ARBA00023136"/>
    </source>
</evidence>
<reference evidence="12" key="1">
    <citation type="journal article" date="2013" name="Science">
        <title>The Amborella genome and the evolution of flowering plants.</title>
        <authorList>
            <consortium name="Amborella Genome Project"/>
        </authorList>
    </citation>
    <scope>NUCLEOTIDE SEQUENCE [LARGE SCALE GENOMIC DNA]</scope>
</reference>
<name>W1NYV3_AMBTC</name>
<dbReference type="OMA" id="QACESSD"/>
<feature type="signal peptide" evidence="9">
    <location>
        <begin position="1"/>
        <end position="24"/>
    </location>
</feature>
<evidence type="ECO:0000256" key="6">
    <source>
        <dbReference type="ARBA" id="ARBA00023128"/>
    </source>
</evidence>
<dbReference type="Pfam" id="PF12037">
    <property type="entry name" value="ATAD3_N"/>
    <property type="match status" value="1"/>
</dbReference>
<dbReference type="GO" id="GO:0031966">
    <property type="term" value="C:mitochondrial membrane"/>
    <property type="evidence" value="ECO:0007669"/>
    <property type="project" value="UniProtKB-SubCell"/>
</dbReference>
<comment type="subcellular location">
    <subcellularLocation>
        <location evidence="1">Mitochondrion membrane</location>
    </subcellularLocation>
</comment>
<keyword evidence="6" id="KW-0496">Mitochondrion</keyword>
<dbReference type="InterPro" id="IPR021911">
    <property type="entry name" value="ATAD3_N"/>
</dbReference>
<dbReference type="EMBL" id="KI394805">
    <property type="protein sequence ID" value="ERN00828.1"/>
    <property type="molecule type" value="Genomic_DNA"/>
</dbReference>
<evidence type="ECO:0000259" key="10">
    <source>
        <dbReference type="Pfam" id="PF12037"/>
    </source>
</evidence>
<feature type="domain" description="ATPase family AAA" evidence="10">
    <location>
        <begin position="54"/>
        <end position="227"/>
    </location>
</feature>
<evidence type="ECO:0000256" key="5">
    <source>
        <dbReference type="ARBA" id="ARBA00023054"/>
    </source>
</evidence>
<keyword evidence="7" id="KW-0472">Membrane</keyword>
<keyword evidence="4" id="KW-0067">ATP-binding</keyword>
<evidence type="ECO:0000256" key="8">
    <source>
        <dbReference type="SAM" id="MobiDB-lite"/>
    </source>
</evidence>
<dbReference type="eggNOG" id="KOG0742">
    <property type="taxonomic scope" value="Eukaryota"/>
</dbReference>
<gene>
    <name evidence="11" type="ORF">AMTR_s00103p00061650</name>
</gene>
<evidence type="ECO:0000313" key="11">
    <source>
        <dbReference type="EMBL" id="ERN00828.1"/>
    </source>
</evidence>
<evidence type="ECO:0000256" key="2">
    <source>
        <dbReference type="ARBA" id="ARBA00022741"/>
    </source>
</evidence>
<dbReference type="PANTHER" id="PTHR23075">
    <property type="entry name" value="PUTATIVE ATP-ASE"/>
    <property type="match status" value="1"/>
</dbReference>
<evidence type="ECO:0000256" key="9">
    <source>
        <dbReference type="SAM" id="SignalP"/>
    </source>
</evidence>
<keyword evidence="9" id="KW-0732">Signal</keyword>